<proteinExistence type="predicted"/>
<dbReference type="GO" id="GO:0005524">
    <property type="term" value="F:ATP binding"/>
    <property type="evidence" value="ECO:0007669"/>
    <property type="project" value="UniProtKB-KW"/>
</dbReference>
<evidence type="ECO:0000313" key="6">
    <source>
        <dbReference type="Proteomes" id="UP000075809"/>
    </source>
</evidence>
<evidence type="ECO:0000256" key="1">
    <source>
        <dbReference type="ARBA" id="ARBA00022741"/>
    </source>
</evidence>
<dbReference type="EMBL" id="KQ982665">
    <property type="protein sequence ID" value="KYQ52593.1"/>
    <property type="molecule type" value="Genomic_DNA"/>
</dbReference>
<dbReference type="GO" id="GO:0005737">
    <property type="term" value="C:cytoplasm"/>
    <property type="evidence" value="ECO:0007669"/>
    <property type="project" value="TreeGrafter"/>
</dbReference>
<dbReference type="GO" id="GO:0035556">
    <property type="term" value="P:intracellular signal transduction"/>
    <property type="evidence" value="ECO:0007669"/>
    <property type="project" value="InterPro"/>
</dbReference>
<evidence type="ECO:0000259" key="4">
    <source>
        <dbReference type="PROSITE" id="PS50125"/>
    </source>
</evidence>
<dbReference type="STRING" id="64791.A0A151WXH5"/>
<evidence type="ECO:0000256" key="3">
    <source>
        <dbReference type="ARBA" id="ARBA00023239"/>
    </source>
</evidence>
<dbReference type="InterPro" id="IPR001054">
    <property type="entry name" value="A/G_cyclase"/>
</dbReference>
<dbReference type="Gene3D" id="3.30.70.1230">
    <property type="entry name" value="Nucleotide cyclase"/>
    <property type="match status" value="2"/>
</dbReference>
<evidence type="ECO:0000313" key="5">
    <source>
        <dbReference type="EMBL" id="KYQ52593.1"/>
    </source>
</evidence>
<feature type="domain" description="Guanylate cyclase" evidence="4">
    <location>
        <begin position="385"/>
        <end position="421"/>
    </location>
</feature>
<dbReference type="GO" id="GO:0009190">
    <property type="term" value="P:cyclic nucleotide biosynthetic process"/>
    <property type="evidence" value="ECO:0007669"/>
    <property type="project" value="InterPro"/>
</dbReference>
<dbReference type="InterPro" id="IPR029787">
    <property type="entry name" value="Nucleotide_cyclase"/>
</dbReference>
<name>A0A151WXH5_9HYME</name>
<sequence>MCPDEILDHYDNYETREYDTTLMLGDVSDLTEKYTKTGVGGPSKLSETLNSYIGAMVQEILSHNGDVVKFSGDAFIVMWKLQEGMLMRDIATEAMQTACIIQKHFGTYNTDVGVTLRVKLAIASGITYFTSIGDPETMSYYVITGKPVWDVKFAEGLCRGGDILVAPSSWQWANPSEYVYEKLPDGIHILIIACSAMWYQSRPHNIHNDDRNTEHDRNFLDSLRNNKAPNDATLTNWTGDTQTEYFEEIGYSLRPKVIKAAKEGLKDSLRSYMLRPVIRSVEMGEPLEYLTEMRQVVILFINIITTVMDNEELISLVNTAYKLVCGVVCEMNGCVNKTSLFDKDLIFLCIFGLRGDKHVLESQIGLRCASRVRQDLLAIKNVQFVTIAVTTGMTYCGVVGHILRREYTVIGMSVNKAARLMVAYNNKVICDRESFLRSRLEARHFILQEPRHLKGITNVGPVYEFQEQIKFTTPELIRKKYPLLGRQEEIKIFQQMLSNLITRFTVDVTTQHLQLEHNMLIIKGEPRIGKTRLLDEIAQNIPESIPRNYISLVMSDAKSLKLNDFFLIIELSCIDKWYHAALACQFLDASGIPPELERLIQEKSFGNPGWIESYLLSLTQSGSLVTVHISKMIAEEIGYVLPPIYMLKRFDSEDIFLNNEEERSDKWKMYRTSYRNNSVSSMRLQTIIHQTKIPIYDEETIAVCKFTEGFVSEEGDAEITMDAMILKIFDSLTPLDQMLLKCASVLGEIINRSMLQYLMEDKSTWEIGLAVKKLFEIRIFGCARGDFTSGRPLVFNRNIKEPILETQIACECVALMIPEELTDLPRHASCGLMYFKMSMFRETTYRSLTENQKMELHSKALKYLRQHTKRCMACGEIQFARLLGKTTMQEIKRTKRLTVDINKIHQLEEIIYTVKKEAENDMQEEDEKTSVCLNIFQKIRKPTKTFSNVDFANCQCHLILMTVYAQMLEHCQGIGKQDIILTAILEFVEICLANNNVPQARRLLSDAETLVQQMVESNEEKSIFLCYLTAKIQTFQGKCHLESGLISEARRKLKEAMRSLGYHFPQRKFTIDLKSTTQLELLRWRLICPKCWNINIADELTINYIEQLANCLALIFVVFRGTKDMKKHARLATIWSLNAALDASNDFLTLCTSFTNMMIIAHVYQTKSIVPYLEKEALSICAKKRDSLELQELKVIAELYAGIFFSRWLRGEIHKAIRIGFITMRMAQTMDSMFLKLLILPRLVHLLMISCRHSEVVTLLRELEFVSRNDLDKSSRTWYYAMCTDVQLDTGLTVLSFQNCDEYYIQEGETIISLHDPEAERRYFTSMWLWCIRTQHSRNVTAESVADEHKVAATITALKKLEGLLILYVREITNRNINALQTFTEIKHEFRHIKSMIKIVKIAVPRYMLMKAYYYMTQLQKNAAIRMLQKTKKLCIKVDNIMIYAWANHCQQDWLGAISFIHKDLWTEKTKELRDEWDEVNANDSKMIPYTFPLPKYM</sequence>
<feature type="domain" description="Guanylate cyclase" evidence="4">
    <location>
        <begin position="21"/>
        <end position="148"/>
    </location>
</feature>
<dbReference type="CDD" id="cd07302">
    <property type="entry name" value="CHD"/>
    <property type="match status" value="2"/>
</dbReference>
<dbReference type="FunFam" id="3.30.70.1230:FF:000017">
    <property type="entry name" value="Adenylate cyclase type 10"/>
    <property type="match status" value="1"/>
</dbReference>
<dbReference type="Proteomes" id="UP000075809">
    <property type="component" value="Unassembled WGS sequence"/>
</dbReference>
<evidence type="ECO:0000256" key="2">
    <source>
        <dbReference type="ARBA" id="ARBA00022840"/>
    </source>
</evidence>
<dbReference type="PROSITE" id="PS50125">
    <property type="entry name" value="GUANYLATE_CYCLASE_2"/>
    <property type="match status" value="2"/>
</dbReference>
<keyword evidence="3" id="KW-0456">Lyase</keyword>
<protein>
    <submittedName>
        <fullName evidence="5">Adenylate cyclase type 10</fullName>
    </submittedName>
</protein>
<accession>A0A151WXH5</accession>
<keyword evidence="1" id="KW-0547">Nucleotide-binding</keyword>
<organism evidence="5 6">
    <name type="scientific">Mycetomoellerius zeteki</name>
    <dbReference type="NCBI Taxonomy" id="64791"/>
    <lineage>
        <taxon>Eukaryota</taxon>
        <taxon>Metazoa</taxon>
        <taxon>Ecdysozoa</taxon>
        <taxon>Arthropoda</taxon>
        <taxon>Hexapoda</taxon>
        <taxon>Insecta</taxon>
        <taxon>Pterygota</taxon>
        <taxon>Neoptera</taxon>
        <taxon>Endopterygota</taxon>
        <taxon>Hymenoptera</taxon>
        <taxon>Apocrita</taxon>
        <taxon>Aculeata</taxon>
        <taxon>Formicoidea</taxon>
        <taxon>Formicidae</taxon>
        <taxon>Myrmicinae</taxon>
        <taxon>Mycetomoellerius</taxon>
    </lineage>
</organism>
<keyword evidence="6" id="KW-1185">Reference proteome</keyword>
<dbReference type="PANTHER" id="PTHR16305:SF28">
    <property type="entry name" value="GUANYLATE CYCLASE DOMAIN-CONTAINING PROTEIN"/>
    <property type="match status" value="1"/>
</dbReference>
<dbReference type="GO" id="GO:0004016">
    <property type="term" value="F:adenylate cyclase activity"/>
    <property type="evidence" value="ECO:0007669"/>
    <property type="project" value="TreeGrafter"/>
</dbReference>
<reference evidence="5 6" key="1">
    <citation type="submission" date="2015-09" db="EMBL/GenBank/DDBJ databases">
        <title>Trachymyrmex zeteki WGS genome.</title>
        <authorList>
            <person name="Nygaard S."/>
            <person name="Hu H."/>
            <person name="Boomsma J."/>
            <person name="Zhang G."/>
        </authorList>
    </citation>
    <scope>NUCLEOTIDE SEQUENCE [LARGE SCALE GENOMIC DNA]</scope>
    <source>
        <strain evidence="5">Tzet28-1</strain>
        <tissue evidence="5">Whole body</tissue>
    </source>
</reference>
<keyword evidence="2" id="KW-0067">ATP-binding</keyword>
<dbReference type="SUPFAM" id="SSF55073">
    <property type="entry name" value="Nucleotide cyclase"/>
    <property type="match status" value="2"/>
</dbReference>
<dbReference type="PANTHER" id="PTHR16305">
    <property type="entry name" value="TESTICULAR SOLUBLE ADENYLYL CYCLASE"/>
    <property type="match status" value="1"/>
</dbReference>
<gene>
    <name evidence="5" type="ORF">ALC60_08309</name>
</gene>